<evidence type="ECO:0000313" key="1">
    <source>
        <dbReference type="EMBL" id="KAF2320133.1"/>
    </source>
</evidence>
<sequence>MFKGDSVEINYNCLVDSALKGDYIKSEMELMIYCAAVSVYRPSKLRPRMKQIVEALEGKMPSNELWVAEEKTGSMAGQKKGSIAFFATYKPPVPLDIFSCPVSPTSRHDELHMTDGLSYNYNCQVIPPEALKTIIRRPILASEASEADVDSGRLSGLVFVSERDMNLETLHIALRFTDKVKVLSFADIYGTFSGVRMEDSGGIAGGYKDGNRTIDHCLVYVTTKEPVNDRRQPWTVVYKTNLKTGETKRLTPSGVSDLSPSVSPSGAKVAVASFQRRGWNGEIEDLQTDIYVMDVEKPPLKRKMVITNGGWPTWGSDDVIFFHRKVGEFWSVFRADISSGELVRVTPDGIDAVTPAAINGTKVAVATIRQKSRFSDVRVEAQYRHIEIFDLTSPEQPIKITQITRPKADHFNPFVIDGGKRIGYHRCKSDLLKHGDDIQRNFHKLHSPHSDVGLFRVSGVFPSFSKDGSKLAFVDNEFKAVWVADSQGLRIVYESKGPDNIFSPVWNQDPQKDTLYVCMGPSFNSSKTLDICAIPNVSSGARQRRKLTRGFNNAFPSTSPDGN</sequence>
<dbReference type="InterPro" id="IPR011659">
    <property type="entry name" value="WD40"/>
</dbReference>
<comment type="caution">
    <text evidence="1">The sequence shown here is derived from an EMBL/GenBank/DDBJ whole genome shotgun (WGS) entry which is preliminary data.</text>
</comment>
<dbReference type="Pfam" id="PF07676">
    <property type="entry name" value="PD40"/>
    <property type="match status" value="1"/>
</dbReference>
<dbReference type="PANTHER" id="PTHR32161">
    <property type="entry name" value="DPP6 N-TERMINAL DOMAIN-LIKE PROTEIN"/>
    <property type="match status" value="1"/>
</dbReference>
<protein>
    <submittedName>
        <fullName evidence="1">Uncharacterized protein</fullName>
    </submittedName>
</protein>
<organism evidence="1 2">
    <name type="scientific">Hevea brasiliensis</name>
    <name type="common">Para rubber tree</name>
    <name type="synonym">Siphonia brasiliensis</name>
    <dbReference type="NCBI Taxonomy" id="3981"/>
    <lineage>
        <taxon>Eukaryota</taxon>
        <taxon>Viridiplantae</taxon>
        <taxon>Streptophyta</taxon>
        <taxon>Embryophyta</taxon>
        <taxon>Tracheophyta</taxon>
        <taxon>Spermatophyta</taxon>
        <taxon>Magnoliopsida</taxon>
        <taxon>eudicotyledons</taxon>
        <taxon>Gunneridae</taxon>
        <taxon>Pentapetalae</taxon>
        <taxon>rosids</taxon>
        <taxon>fabids</taxon>
        <taxon>Malpighiales</taxon>
        <taxon>Euphorbiaceae</taxon>
        <taxon>Crotonoideae</taxon>
        <taxon>Micrandreae</taxon>
        <taxon>Hevea</taxon>
    </lineage>
</organism>
<dbReference type="PANTHER" id="PTHR32161:SF21">
    <property type="entry name" value="OS03G0314500 PROTEIN"/>
    <property type="match status" value="1"/>
</dbReference>
<dbReference type="AlphaFoldDB" id="A0A6A6N6M6"/>
<dbReference type="EMBL" id="JAAGAX010000003">
    <property type="protein sequence ID" value="KAF2320133.1"/>
    <property type="molecule type" value="Genomic_DNA"/>
</dbReference>
<reference evidence="1 2" key="1">
    <citation type="journal article" date="2020" name="Mol. Plant">
        <title>The Chromosome-Based Rubber Tree Genome Provides New Insights into Spurge Genome Evolution and Rubber Biosynthesis.</title>
        <authorList>
            <person name="Liu J."/>
            <person name="Shi C."/>
            <person name="Shi C.C."/>
            <person name="Li W."/>
            <person name="Zhang Q.J."/>
            <person name="Zhang Y."/>
            <person name="Li K."/>
            <person name="Lu H.F."/>
            <person name="Shi C."/>
            <person name="Zhu S.T."/>
            <person name="Xiao Z.Y."/>
            <person name="Nan H."/>
            <person name="Yue Y."/>
            <person name="Zhu X.G."/>
            <person name="Wu Y."/>
            <person name="Hong X.N."/>
            <person name="Fan G.Y."/>
            <person name="Tong Y."/>
            <person name="Zhang D."/>
            <person name="Mao C.L."/>
            <person name="Liu Y.L."/>
            <person name="Hao S.J."/>
            <person name="Liu W.Q."/>
            <person name="Lv M.Q."/>
            <person name="Zhang H.B."/>
            <person name="Liu Y."/>
            <person name="Hu-Tang G.R."/>
            <person name="Wang J.P."/>
            <person name="Wang J.H."/>
            <person name="Sun Y.H."/>
            <person name="Ni S.B."/>
            <person name="Chen W.B."/>
            <person name="Zhang X.C."/>
            <person name="Jiao Y.N."/>
            <person name="Eichler E.E."/>
            <person name="Li G.H."/>
            <person name="Liu X."/>
            <person name="Gao L.Z."/>
        </authorList>
    </citation>
    <scope>NUCLEOTIDE SEQUENCE [LARGE SCALE GENOMIC DNA]</scope>
    <source>
        <strain evidence="2">cv. GT1</strain>
        <tissue evidence="1">Leaf</tissue>
    </source>
</reference>
<dbReference type="Proteomes" id="UP000467840">
    <property type="component" value="Chromosome 10"/>
</dbReference>
<dbReference type="InterPro" id="IPR011042">
    <property type="entry name" value="6-blade_b-propeller_TolB-like"/>
</dbReference>
<dbReference type="SUPFAM" id="SSF82171">
    <property type="entry name" value="DPP6 N-terminal domain-like"/>
    <property type="match status" value="1"/>
</dbReference>
<keyword evidence="2" id="KW-1185">Reference proteome</keyword>
<evidence type="ECO:0000313" key="2">
    <source>
        <dbReference type="Proteomes" id="UP000467840"/>
    </source>
</evidence>
<gene>
    <name evidence="1" type="ORF">GH714_024170</name>
</gene>
<accession>A0A6A6N6M6</accession>
<dbReference type="Gene3D" id="2.120.10.30">
    <property type="entry name" value="TolB, C-terminal domain"/>
    <property type="match status" value="2"/>
</dbReference>
<proteinExistence type="predicted"/>
<name>A0A6A6N6M6_HEVBR</name>